<evidence type="ECO:0000313" key="3">
    <source>
        <dbReference type="Proteomes" id="UP000504636"/>
    </source>
</evidence>
<evidence type="ECO:0000256" key="1">
    <source>
        <dbReference type="SAM" id="MobiDB-lite"/>
    </source>
</evidence>
<dbReference type="AlphaFoldDB" id="A0A6A6XZD9"/>
<name>A0A6A6XZD9_9PEZI</name>
<reference evidence="4" key="2">
    <citation type="submission" date="2020-04" db="EMBL/GenBank/DDBJ databases">
        <authorList>
            <consortium name="NCBI Genome Project"/>
        </authorList>
    </citation>
    <scope>NUCLEOTIDE SEQUENCE</scope>
    <source>
        <strain evidence="4">CBS 304.34</strain>
    </source>
</reference>
<evidence type="ECO:0000313" key="2">
    <source>
        <dbReference type="EMBL" id="KAF2801345.1"/>
    </source>
</evidence>
<dbReference type="RefSeq" id="XP_033568309.1">
    <property type="nucleotide sequence ID" value="XM_033727147.1"/>
</dbReference>
<dbReference type="GeneID" id="54468040"/>
<dbReference type="OrthoDB" id="3943081at2759"/>
<feature type="region of interest" description="Disordered" evidence="1">
    <location>
        <begin position="63"/>
        <end position="83"/>
    </location>
</feature>
<evidence type="ECO:0000313" key="4">
    <source>
        <dbReference type="RefSeq" id="XP_033568309.1"/>
    </source>
</evidence>
<organism evidence="2">
    <name type="scientific">Mytilinidion resinicola</name>
    <dbReference type="NCBI Taxonomy" id="574789"/>
    <lineage>
        <taxon>Eukaryota</taxon>
        <taxon>Fungi</taxon>
        <taxon>Dikarya</taxon>
        <taxon>Ascomycota</taxon>
        <taxon>Pezizomycotina</taxon>
        <taxon>Dothideomycetes</taxon>
        <taxon>Pleosporomycetidae</taxon>
        <taxon>Mytilinidiales</taxon>
        <taxon>Mytilinidiaceae</taxon>
        <taxon>Mytilinidion</taxon>
    </lineage>
</organism>
<reference evidence="4" key="3">
    <citation type="submission" date="2025-04" db="UniProtKB">
        <authorList>
            <consortium name="RefSeq"/>
        </authorList>
    </citation>
    <scope>IDENTIFICATION</scope>
    <source>
        <strain evidence="4">CBS 304.34</strain>
    </source>
</reference>
<protein>
    <submittedName>
        <fullName evidence="2 4">Uncharacterized protein</fullName>
    </submittedName>
</protein>
<gene>
    <name evidence="2 4" type="ORF">BDZ99DRAFT_555404</name>
</gene>
<dbReference type="Proteomes" id="UP000504636">
    <property type="component" value="Unplaced"/>
</dbReference>
<proteinExistence type="predicted"/>
<dbReference type="EMBL" id="MU003732">
    <property type="protein sequence ID" value="KAF2801345.1"/>
    <property type="molecule type" value="Genomic_DNA"/>
</dbReference>
<feature type="region of interest" description="Disordered" evidence="1">
    <location>
        <begin position="154"/>
        <end position="183"/>
    </location>
</feature>
<reference evidence="2 4" key="1">
    <citation type="journal article" date="2020" name="Stud. Mycol.">
        <title>101 Dothideomycetes genomes: a test case for predicting lifestyles and emergence of pathogens.</title>
        <authorList>
            <person name="Haridas S."/>
            <person name="Albert R."/>
            <person name="Binder M."/>
            <person name="Bloem J."/>
            <person name="Labutti K."/>
            <person name="Salamov A."/>
            <person name="Andreopoulos B."/>
            <person name="Baker S."/>
            <person name="Barry K."/>
            <person name="Bills G."/>
            <person name="Bluhm B."/>
            <person name="Cannon C."/>
            <person name="Castanera R."/>
            <person name="Culley D."/>
            <person name="Daum C."/>
            <person name="Ezra D."/>
            <person name="Gonzalez J."/>
            <person name="Henrissat B."/>
            <person name="Kuo A."/>
            <person name="Liang C."/>
            <person name="Lipzen A."/>
            <person name="Lutzoni F."/>
            <person name="Magnuson J."/>
            <person name="Mondo S."/>
            <person name="Nolan M."/>
            <person name="Ohm R."/>
            <person name="Pangilinan J."/>
            <person name="Park H.-J."/>
            <person name="Ramirez L."/>
            <person name="Alfaro M."/>
            <person name="Sun H."/>
            <person name="Tritt A."/>
            <person name="Yoshinaga Y."/>
            <person name="Zwiers L.-H."/>
            <person name="Turgeon B."/>
            <person name="Goodwin S."/>
            <person name="Spatafora J."/>
            <person name="Crous P."/>
            <person name="Grigoriev I."/>
        </authorList>
    </citation>
    <scope>NUCLEOTIDE SEQUENCE</scope>
    <source>
        <strain evidence="2 4">CBS 304.34</strain>
    </source>
</reference>
<feature type="compositionally biased region" description="Polar residues" evidence="1">
    <location>
        <begin position="158"/>
        <end position="176"/>
    </location>
</feature>
<feature type="compositionally biased region" description="Acidic residues" evidence="1">
    <location>
        <begin position="115"/>
        <end position="126"/>
    </location>
</feature>
<feature type="region of interest" description="Disordered" evidence="1">
    <location>
        <begin position="97"/>
        <end position="140"/>
    </location>
</feature>
<sequence>MHIAKERRVQSEKFAPRAHRGKLIGFDGDSIYFMRLDNSTVVRSASVEFVKLGVEVLPPLNSIMEPTPDATEPVSDDDSGGAEMPTVQAPIARAVDSGGAAASPYAPPIPVTEPEASDTEPEEDEIVLPQLGGTGHNPTEIKEDDIQAELRAQIQPAIETQPTQESQPTERPTATIKQKRDIDDTALKHGAIAADVNQAY</sequence>
<keyword evidence="3" id="KW-1185">Reference proteome</keyword>
<accession>A0A6A6XZD9</accession>